<feature type="compositionally biased region" description="Basic and acidic residues" evidence="7">
    <location>
        <begin position="1"/>
        <end position="13"/>
    </location>
</feature>
<feature type="region of interest" description="Disordered" evidence="7">
    <location>
        <begin position="785"/>
        <end position="804"/>
    </location>
</feature>
<name>A0AAD5B038_SILAS</name>
<dbReference type="GO" id="GO:0050910">
    <property type="term" value="P:detection of mechanical stimulus involved in sensory perception of sound"/>
    <property type="evidence" value="ECO:0007669"/>
    <property type="project" value="TreeGrafter"/>
</dbReference>
<comment type="caution">
    <text evidence="9">The sequence shown here is derived from an EMBL/GenBank/DDBJ whole genome shotgun (WGS) entry which is preliminary data.</text>
</comment>
<feature type="transmembrane region" description="Helical" evidence="6">
    <location>
        <begin position="750"/>
        <end position="772"/>
    </location>
</feature>
<feature type="compositionally biased region" description="Basic residues" evidence="7">
    <location>
        <begin position="81"/>
        <end position="92"/>
    </location>
</feature>
<keyword evidence="3 6" id="KW-0812">Transmembrane</keyword>
<feature type="compositionally biased region" description="Polar residues" evidence="7">
    <location>
        <begin position="819"/>
        <end position="831"/>
    </location>
</feature>
<feature type="domain" description="TMC" evidence="8">
    <location>
        <begin position="570"/>
        <end position="685"/>
    </location>
</feature>
<sequence>MPREKQITFNREEDQNDSIYYVELNVDGKKQREELEKKERDKKSKAEKGQALRTQQQSNYLYSNERDGIKRRKEKEEISRERKKSSKIRRTKKQQEFEKKERAKEEEKKMEKKEKKDRPKFKKRRIIATSSDGSSSSDEEFDVDSLSEEGMEKLMKTIDRKKRRITTLRAKPWTMDKKLAVLRKAQAFIEKYEEHIGKGEGRKLYSCKVMISRIWVKFQRSFKNFKAACVLWEMKIKEIESHFGSSVASYFILLRWMFGINLISFGLSFGLVMIPEALLGKPFGSIPRKTVSREEEPTAMNLEVLWDVSGYLKYTVLFIGYYNDQRTIGWLKFRMPLCYFLVGLTSVAYGYLVIVKAMAYNAGQECGDDTNYKYSWRIFTGWDYLIGNPEAADSKFASNTMTFKEIIVDEKNFRKTPNFRKLLILRTVSNILVIIILVGSGYLIYFVVRRSGKFFKLGMDNFSWWERSEVNVVMSMLSTFGPMMFDAISYLELYHPRINMRWQMGRVFALYTGNLYSFLIGIIDQINISRGAEEQTKHNLTIWEAAMYNKSLAENTTFIIDPADVPRGPCWETLVGQEFVRMLLTDTVTFYSVTVINDFARAVFLRYVNPIWCWDLEYTFPCYSEFDLSGNALSLIFNQGMIWIGTFFAPCLPAINLFRLQTFMYLQAWAVLCCNIPPVRIFKASRSSNFYMTVLLVILFLSTMPLVFSLVSMRPSFDCGPFSGKDHFYDVVPETLELDFPYWLKKVVNLILNPGLILPFILLLVLIIYYLYKISKNYKQANSHLRKKMRNQGEENRKRTRLTIKKATEYMEKAKKMASTEQPDMQGNNALPSDGMDKKDKSIINEQTSCLPPPPPPPTAPPPPPPHIHISGQELRFNLSRRPVYTRPPAPRSYLLHGQLPGVPPH</sequence>
<evidence type="ECO:0000256" key="4">
    <source>
        <dbReference type="ARBA" id="ARBA00022989"/>
    </source>
</evidence>
<evidence type="ECO:0000259" key="8">
    <source>
        <dbReference type="Pfam" id="PF07810"/>
    </source>
</evidence>
<feature type="compositionally biased region" description="Basic and acidic residues" evidence="7">
    <location>
        <begin position="64"/>
        <end position="80"/>
    </location>
</feature>
<feature type="compositionally biased region" description="Basic and acidic residues" evidence="7">
    <location>
        <begin position="93"/>
        <end position="117"/>
    </location>
</feature>
<dbReference type="InterPro" id="IPR038900">
    <property type="entry name" value="TMC"/>
</dbReference>
<dbReference type="GO" id="GO:0008381">
    <property type="term" value="F:mechanosensitive monoatomic ion channel activity"/>
    <property type="evidence" value="ECO:0007669"/>
    <property type="project" value="TreeGrafter"/>
</dbReference>
<reference evidence="9" key="1">
    <citation type="submission" date="2018-07" db="EMBL/GenBank/DDBJ databases">
        <title>Comparative genomics of catfishes provides insights into carnivory and benthic adaptation.</title>
        <authorList>
            <person name="Zhang Y."/>
            <person name="Wang D."/>
            <person name="Peng Z."/>
            <person name="Zheng S."/>
            <person name="Shao F."/>
            <person name="Tao W."/>
        </authorList>
    </citation>
    <scope>NUCLEOTIDE SEQUENCE</scope>
    <source>
        <strain evidence="9">Chongqing</strain>
    </source>
</reference>
<comment type="similarity">
    <text evidence="2 6">Belongs to the TMC family.</text>
</comment>
<evidence type="ECO:0000256" key="5">
    <source>
        <dbReference type="ARBA" id="ARBA00023136"/>
    </source>
</evidence>
<evidence type="ECO:0000256" key="7">
    <source>
        <dbReference type="SAM" id="MobiDB-lite"/>
    </source>
</evidence>
<dbReference type="PANTHER" id="PTHR23302:SF18">
    <property type="entry name" value="TRANSMEMBRANE CHANNEL-LIKE PROTEIN 1"/>
    <property type="match status" value="1"/>
</dbReference>
<feature type="region of interest" description="Disordered" evidence="7">
    <location>
        <begin position="1"/>
        <end position="144"/>
    </location>
</feature>
<dbReference type="EMBL" id="MU551562">
    <property type="protein sequence ID" value="KAI5625260.1"/>
    <property type="molecule type" value="Genomic_DNA"/>
</dbReference>
<feature type="compositionally biased region" description="Basic and acidic residues" evidence="7">
    <location>
        <begin position="26"/>
        <end position="50"/>
    </location>
</feature>
<feature type="compositionally biased region" description="Polar residues" evidence="7">
    <location>
        <begin position="52"/>
        <end position="62"/>
    </location>
</feature>
<feature type="transmembrane region" description="Helical" evidence="6">
    <location>
        <begin position="503"/>
        <end position="523"/>
    </location>
</feature>
<organism evidence="9 10">
    <name type="scientific">Silurus asotus</name>
    <name type="common">Amur catfish</name>
    <name type="synonym">Parasilurus asotus</name>
    <dbReference type="NCBI Taxonomy" id="30991"/>
    <lineage>
        <taxon>Eukaryota</taxon>
        <taxon>Metazoa</taxon>
        <taxon>Chordata</taxon>
        <taxon>Craniata</taxon>
        <taxon>Vertebrata</taxon>
        <taxon>Euteleostomi</taxon>
        <taxon>Actinopterygii</taxon>
        <taxon>Neopterygii</taxon>
        <taxon>Teleostei</taxon>
        <taxon>Ostariophysi</taxon>
        <taxon>Siluriformes</taxon>
        <taxon>Siluridae</taxon>
        <taxon>Silurus</taxon>
    </lineage>
</organism>
<feature type="transmembrane region" description="Helical" evidence="6">
    <location>
        <begin position="640"/>
        <end position="658"/>
    </location>
</feature>
<evidence type="ECO:0000313" key="10">
    <source>
        <dbReference type="Proteomes" id="UP001205998"/>
    </source>
</evidence>
<feature type="transmembrane region" description="Helical" evidence="6">
    <location>
        <begin position="256"/>
        <end position="279"/>
    </location>
</feature>
<keyword evidence="5 6" id="KW-0472">Membrane</keyword>
<evidence type="ECO:0000313" key="9">
    <source>
        <dbReference type="EMBL" id="KAI5625260.1"/>
    </source>
</evidence>
<proteinExistence type="inferred from homology"/>
<feature type="transmembrane region" description="Helical" evidence="6">
    <location>
        <begin position="689"/>
        <end position="708"/>
    </location>
</feature>
<feature type="transmembrane region" description="Helical" evidence="6">
    <location>
        <begin position="469"/>
        <end position="491"/>
    </location>
</feature>
<keyword evidence="4 6" id="KW-1133">Transmembrane helix</keyword>
<feature type="compositionally biased region" description="Pro residues" evidence="7">
    <location>
        <begin position="851"/>
        <end position="867"/>
    </location>
</feature>
<dbReference type="GO" id="GO:0060005">
    <property type="term" value="P:vestibular reflex"/>
    <property type="evidence" value="ECO:0007669"/>
    <property type="project" value="TreeGrafter"/>
</dbReference>
<dbReference type="GO" id="GO:0005886">
    <property type="term" value="C:plasma membrane"/>
    <property type="evidence" value="ECO:0007669"/>
    <property type="project" value="InterPro"/>
</dbReference>
<protein>
    <recommendedName>
        <fullName evidence="6">Transmembrane channel-like protein</fullName>
    </recommendedName>
</protein>
<gene>
    <name evidence="9" type="ORF">C0J50_15119</name>
</gene>
<evidence type="ECO:0000256" key="3">
    <source>
        <dbReference type="ARBA" id="ARBA00022692"/>
    </source>
</evidence>
<dbReference type="Proteomes" id="UP001205998">
    <property type="component" value="Unassembled WGS sequence"/>
</dbReference>
<feature type="region of interest" description="Disordered" evidence="7">
    <location>
        <begin position="812"/>
        <end position="906"/>
    </location>
</feature>
<evidence type="ECO:0000256" key="6">
    <source>
        <dbReference type="RuleBase" id="RU310713"/>
    </source>
</evidence>
<dbReference type="AlphaFoldDB" id="A0AAD5B038"/>
<feature type="transmembrane region" description="Helical" evidence="6">
    <location>
        <begin position="336"/>
        <end position="354"/>
    </location>
</feature>
<dbReference type="Pfam" id="PF07810">
    <property type="entry name" value="TMC"/>
    <property type="match status" value="1"/>
</dbReference>
<accession>A0AAD5B038</accession>
<comment type="subcellular location">
    <subcellularLocation>
        <location evidence="1 6">Membrane</location>
        <topology evidence="1 6">Multi-pass membrane protein</topology>
    </subcellularLocation>
</comment>
<dbReference type="InterPro" id="IPR012496">
    <property type="entry name" value="TMC_dom"/>
</dbReference>
<evidence type="ECO:0000256" key="2">
    <source>
        <dbReference type="ARBA" id="ARBA00006510"/>
    </source>
</evidence>
<dbReference type="PANTHER" id="PTHR23302">
    <property type="entry name" value="TRANSMEMBRANE CHANNEL-RELATED"/>
    <property type="match status" value="1"/>
</dbReference>
<keyword evidence="10" id="KW-1185">Reference proteome</keyword>
<feature type="transmembrane region" description="Helical" evidence="6">
    <location>
        <begin position="423"/>
        <end position="448"/>
    </location>
</feature>
<evidence type="ECO:0000256" key="1">
    <source>
        <dbReference type="ARBA" id="ARBA00004141"/>
    </source>
</evidence>